<dbReference type="InterPro" id="IPR011708">
    <property type="entry name" value="DNA_pol3_alpha_NTPase_dom"/>
</dbReference>
<name>A0A5C5BFP8_9MICO</name>
<comment type="catalytic activity">
    <reaction evidence="9">
        <text>DNA(n) + a 2'-deoxyribonucleoside 5'-triphosphate = DNA(n+1) + diphosphate</text>
        <dbReference type="Rhea" id="RHEA:22508"/>
        <dbReference type="Rhea" id="RHEA-COMP:17339"/>
        <dbReference type="Rhea" id="RHEA-COMP:17340"/>
        <dbReference type="ChEBI" id="CHEBI:33019"/>
        <dbReference type="ChEBI" id="CHEBI:61560"/>
        <dbReference type="ChEBI" id="CHEBI:173112"/>
        <dbReference type="EC" id="2.7.7.7"/>
    </reaction>
</comment>
<dbReference type="EMBL" id="VENP01000001">
    <property type="protein sequence ID" value="TNU77237.1"/>
    <property type="molecule type" value="Genomic_DNA"/>
</dbReference>
<sequence length="1191" mass="130704">MPDAVGTPGKDFVHLHVHTDYSMLDGAARVPALIAEVKAQGQGAVAITDHGYLFGAYDFWKRARAEGVKPIIGLEAYVTPGTARQDRTRVRWGEPHQKGDDVSGGGAYTHMTLWSENTRGMHNLFRLGSLASLEGYYFKPRMDRELLTRYSEGLIATSGCPSGEVQTRIRLGQWDEAVRAAAEMQDIFGKESYFIELMDHGLDLETRVVTQLIELSRHIGAPLVATNDLHYVKEEDAAAHEMLLAVQSNSLLKDPTYEQGGNRFAFTGDTYYVRSSAQMRSLFAELPQACDNTLLIAERCDVTFTEQVGKYMPHFPVPPGEDEISLFVKEVEQGLVHRFGENVPEEVRKQAAYEIEVITSKGYAGYYLVVADFINWAKDHGIRVGPGRGSGAGSMAAYAMKITELDPLANGLIFERFLNPERMSLPDFDIDFDERRRGEVIRYVTEKYGEENVASIVTYGTIKAKQALKDAGRVLDYPFAMGDRLTKAMPPAVMGKDISLSGIFDPQDKRYAEAAEFRALYEADPDARKITDRAKGIEGLKRQWGVHAAGIIISSEPLLDVIPIMRREADGAIITQIDFPAGEDLGLVKMDFLGLRNLTILDDALENIVVNGKDRLVIEEVPLDDAPTYALLGRGDTLGVFQLDGGGMRTLLRQMRPDNFEDISAVGALYRPGPMGANSHTNYALRKNGLQDIEPIHPELATALADVLGPTYGLIVYQEQVMAIAQHLAGYTLGEADLLRRAMGKKKKEILDKEYVPFSTGMKKNGFSEAAIKTLWDILVPFSDYAFNKAHSAAYGLVSYWTAYLKANYPTEYMAALLTSTRDDKDKSAVYLNECRHLGITVLPPDVNASAGTFTPVGQDIRFGMAAVRNVGQNVVDAIVAAREEKGEFTSFTDFLDKVPAVVCNKRTIESLIKAGAFDSLGHTRRSLLLVHEQAVDAVIGVKRKEAEGQFDLFADLMGGGGGPGGTSAFAVTVPDLPEWDKKQKLTFERQMLGLYVSDHPLAGVEHVLTSAADVSIATLLADEHRPDGSMVTIAGLVTSVALKISKNGNPWAAVTIEDLEGSVEVMFFGETYVAYSTVLAEDAVVVLKGRVRRRDEAISLQAQELSLPDLTTADTAPITLQLAEMRCTAPLVTRLREVLESHPGGTEVHLRITQPGRATVMRLEDTLRVERSSALFGDLKALLGPNCLAS</sequence>
<dbReference type="Pfam" id="PF17657">
    <property type="entry name" value="DNA_pol3_finger"/>
    <property type="match status" value="1"/>
</dbReference>
<dbReference type="PANTHER" id="PTHR32294">
    <property type="entry name" value="DNA POLYMERASE III SUBUNIT ALPHA"/>
    <property type="match status" value="1"/>
</dbReference>
<dbReference type="AlphaFoldDB" id="A0A5C5BFP8"/>
<dbReference type="Pfam" id="PF01336">
    <property type="entry name" value="tRNA_anti-codon"/>
    <property type="match status" value="1"/>
</dbReference>
<dbReference type="Pfam" id="PF07733">
    <property type="entry name" value="DNA_pol3_alpha"/>
    <property type="match status" value="1"/>
</dbReference>
<evidence type="ECO:0000256" key="2">
    <source>
        <dbReference type="ARBA" id="ARBA00009496"/>
    </source>
</evidence>
<evidence type="ECO:0000313" key="12">
    <source>
        <dbReference type="Proteomes" id="UP000313849"/>
    </source>
</evidence>
<dbReference type="InterPro" id="IPR016195">
    <property type="entry name" value="Pol/histidinol_Pase-like"/>
</dbReference>
<keyword evidence="7" id="KW-0235">DNA replication</keyword>
<dbReference type="CDD" id="cd04485">
    <property type="entry name" value="DnaE_OBF"/>
    <property type="match status" value="1"/>
</dbReference>
<protein>
    <recommendedName>
        <fullName evidence="4">DNA polymerase III subunit alpha</fullName>
        <ecNumber evidence="3">2.7.7.7</ecNumber>
    </recommendedName>
</protein>
<dbReference type="EC" id="2.7.7.7" evidence="3"/>
<dbReference type="CDD" id="cd12113">
    <property type="entry name" value="PHP_PolIIIA_DnaE3"/>
    <property type="match status" value="1"/>
</dbReference>
<dbReference type="OrthoDB" id="9803237at2"/>
<evidence type="ECO:0000256" key="4">
    <source>
        <dbReference type="ARBA" id="ARBA00019114"/>
    </source>
</evidence>
<evidence type="ECO:0000256" key="1">
    <source>
        <dbReference type="ARBA" id="ARBA00004496"/>
    </source>
</evidence>
<evidence type="ECO:0000256" key="3">
    <source>
        <dbReference type="ARBA" id="ARBA00012417"/>
    </source>
</evidence>
<comment type="caution">
    <text evidence="11">The sequence shown here is derived from an EMBL/GenBank/DDBJ whole genome shotgun (WGS) entry which is preliminary data.</text>
</comment>
<evidence type="ECO:0000256" key="8">
    <source>
        <dbReference type="ARBA" id="ARBA00022932"/>
    </source>
</evidence>
<keyword evidence="5 11" id="KW-0808">Transferase</keyword>
<dbReference type="Gene3D" id="1.10.10.1600">
    <property type="entry name" value="Bacterial DNA polymerase III alpha subunit, thumb domain"/>
    <property type="match status" value="1"/>
</dbReference>
<evidence type="ECO:0000259" key="10">
    <source>
        <dbReference type="SMART" id="SM00481"/>
    </source>
</evidence>
<proteinExistence type="inferred from homology"/>
<dbReference type="GO" id="GO:0003676">
    <property type="term" value="F:nucleic acid binding"/>
    <property type="evidence" value="ECO:0007669"/>
    <property type="project" value="InterPro"/>
</dbReference>
<reference evidence="11 12" key="1">
    <citation type="submission" date="2019-06" db="EMBL/GenBank/DDBJ databases">
        <title>Draft genome sequence of Miniimonas arenae KCTC 19750T isolated from sea sand.</title>
        <authorList>
            <person name="Park S.-J."/>
        </authorList>
    </citation>
    <scope>NUCLEOTIDE SEQUENCE [LARGE SCALE GENOMIC DNA]</scope>
    <source>
        <strain evidence="11 12">KCTC 19750</strain>
    </source>
</reference>
<dbReference type="NCBIfam" id="TIGR00594">
    <property type="entry name" value="polc"/>
    <property type="match status" value="1"/>
</dbReference>
<dbReference type="Pfam" id="PF14579">
    <property type="entry name" value="HHH_6"/>
    <property type="match status" value="1"/>
</dbReference>
<evidence type="ECO:0000256" key="9">
    <source>
        <dbReference type="ARBA" id="ARBA00049244"/>
    </source>
</evidence>
<keyword evidence="6 11" id="KW-0548">Nucleotidyltransferase</keyword>
<evidence type="ECO:0000256" key="7">
    <source>
        <dbReference type="ARBA" id="ARBA00022705"/>
    </source>
</evidence>
<dbReference type="InterPro" id="IPR004805">
    <property type="entry name" value="DnaE2/DnaE/PolC"/>
</dbReference>
<dbReference type="SMART" id="SM00481">
    <property type="entry name" value="POLIIIAc"/>
    <property type="match status" value="1"/>
</dbReference>
<dbReference type="InterPro" id="IPR004365">
    <property type="entry name" value="NA-bd_OB_tRNA"/>
</dbReference>
<evidence type="ECO:0000256" key="5">
    <source>
        <dbReference type="ARBA" id="ARBA00022679"/>
    </source>
</evidence>
<dbReference type="Gene3D" id="1.10.150.870">
    <property type="match status" value="1"/>
</dbReference>
<dbReference type="InterPro" id="IPR003141">
    <property type="entry name" value="Pol/His_phosphatase_N"/>
</dbReference>
<dbReference type="GO" id="GO:0008408">
    <property type="term" value="F:3'-5' exonuclease activity"/>
    <property type="evidence" value="ECO:0007669"/>
    <property type="project" value="InterPro"/>
</dbReference>
<keyword evidence="12" id="KW-1185">Reference proteome</keyword>
<dbReference type="NCBIfam" id="NF004226">
    <property type="entry name" value="PRK05673.1"/>
    <property type="match status" value="1"/>
</dbReference>
<dbReference type="InterPro" id="IPR004013">
    <property type="entry name" value="PHP_dom"/>
</dbReference>
<dbReference type="GO" id="GO:0003887">
    <property type="term" value="F:DNA-directed DNA polymerase activity"/>
    <property type="evidence" value="ECO:0007669"/>
    <property type="project" value="UniProtKB-KW"/>
</dbReference>
<keyword evidence="8" id="KW-0239">DNA-directed DNA polymerase</keyword>
<dbReference type="Pfam" id="PF02811">
    <property type="entry name" value="PHP"/>
    <property type="match status" value="1"/>
</dbReference>
<evidence type="ECO:0000256" key="6">
    <source>
        <dbReference type="ARBA" id="ARBA00022695"/>
    </source>
</evidence>
<dbReference type="GO" id="GO:0006260">
    <property type="term" value="P:DNA replication"/>
    <property type="evidence" value="ECO:0007669"/>
    <property type="project" value="UniProtKB-KW"/>
</dbReference>
<dbReference type="Proteomes" id="UP000313849">
    <property type="component" value="Unassembled WGS sequence"/>
</dbReference>
<accession>A0A5C5BFP8</accession>
<dbReference type="GO" id="GO:0005737">
    <property type="term" value="C:cytoplasm"/>
    <property type="evidence" value="ECO:0007669"/>
    <property type="project" value="UniProtKB-SubCell"/>
</dbReference>
<comment type="similarity">
    <text evidence="2">Belongs to the DNA polymerase type-C family. DnaE subfamily.</text>
</comment>
<dbReference type="PANTHER" id="PTHR32294:SF0">
    <property type="entry name" value="DNA POLYMERASE III SUBUNIT ALPHA"/>
    <property type="match status" value="1"/>
</dbReference>
<dbReference type="InterPro" id="IPR041931">
    <property type="entry name" value="DNA_pol3_alpha_thumb_dom"/>
</dbReference>
<dbReference type="RefSeq" id="WP_139985310.1">
    <property type="nucleotide sequence ID" value="NZ_DAMDJA010000062.1"/>
</dbReference>
<dbReference type="SUPFAM" id="SSF89550">
    <property type="entry name" value="PHP domain-like"/>
    <property type="match status" value="1"/>
</dbReference>
<gene>
    <name evidence="11" type="primary">dnaE</name>
    <name evidence="11" type="ORF">FH969_00195</name>
</gene>
<feature type="domain" description="Polymerase/histidinol phosphatase N-terminal" evidence="10">
    <location>
        <begin position="13"/>
        <end position="80"/>
    </location>
</feature>
<dbReference type="InterPro" id="IPR029460">
    <property type="entry name" value="DNAPol_HHH"/>
</dbReference>
<dbReference type="InterPro" id="IPR040982">
    <property type="entry name" value="DNA_pol3_finger"/>
</dbReference>
<organism evidence="11 12">
    <name type="scientific">Miniimonas arenae</name>
    <dbReference type="NCBI Taxonomy" id="676201"/>
    <lineage>
        <taxon>Bacteria</taxon>
        <taxon>Bacillati</taxon>
        <taxon>Actinomycetota</taxon>
        <taxon>Actinomycetes</taxon>
        <taxon>Micrococcales</taxon>
        <taxon>Beutenbergiaceae</taxon>
        <taxon>Miniimonas</taxon>
    </lineage>
</organism>
<dbReference type="Gene3D" id="3.20.20.140">
    <property type="entry name" value="Metal-dependent hydrolases"/>
    <property type="match status" value="1"/>
</dbReference>
<evidence type="ECO:0000313" key="11">
    <source>
        <dbReference type="EMBL" id="TNU77237.1"/>
    </source>
</evidence>
<comment type="subcellular location">
    <subcellularLocation>
        <location evidence="1">Cytoplasm</location>
    </subcellularLocation>
</comment>